<dbReference type="EMBL" id="CYZR01000009">
    <property type="protein sequence ID" value="CUO20122.1"/>
    <property type="molecule type" value="Genomic_DNA"/>
</dbReference>
<dbReference type="RefSeq" id="WP_055260169.1">
    <property type="nucleotide sequence ID" value="NZ_CABIXL010000009.1"/>
</dbReference>
<comment type="caution">
    <text evidence="5">The sequence shown here is derived from an EMBL/GenBank/DDBJ whole genome shotgun (WGS) entry which is preliminary data.</text>
</comment>
<evidence type="ECO:0000259" key="4">
    <source>
        <dbReference type="SMART" id="SM00642"/>
    </source>
</evidence>
<dbReference type="InterPro" id="IPR013783">
    <property type="entry name" value="Ig-like_fold"/>
</dbReference>
<dbReference type="Gene3D" id="2.60.40.10">
    <property type="entry name" value="Immunoglobulins"/>
    <property type="match status" value="1"/>
</dbReference>
<dbReference type="InterPro" id="IPR013780">
    <property type="entry name" value="Glyco_hydro_b"/>
</dbReference>
<keyword evidence="2 5" id="KW-0378">Hydrolase</keyword>
<name>A0ABM9USE6_SARVE</name>
<evidence type="ECO:0000313" key="5">
    <source>
        <dbReference type="EMBL" id="CUO20122.1"/>
    </source>
</evidence>
<dbReference type="InterPro" id="IPR006047">
    <property type="entry name" value="GH13_cat_dom"/>
</dbReference>
<comment type="similarity">
    <text evidence="1">Belongs to the glycosyl hydrolase 13 family.</text>
</comment>
<dbReference type="Proteomes" id="UP000095488">
    <property type="component" value="Unassembled WGS sequence"/>
</dbReference>
<organism evidence="5 6">
    <name type="scientific">Sarcina ventriculi</name>
    <name type="common">Clostridium ventriculi</name>
    <dbReference type="NCBI Taxonomy" id="1267"/>
    <lineage>
        <taxon>Bacteria</taxon>
        <taxon>Bacillati</taxon>
        <taxon>Bacillota</taxon>
        <taxon>Clostridia</taxon>
        <taxon>Eubacteriales</taxon>
        <taxon>Clostridiaceae</taxon>
        <taxon>Sarcina</taxon>
    </lineage>
</organism>
<dbReference type="InterPro" id="IPR004185">
    <property type="entry name" value="Glyco_hydro_13_lg-like_dom"/>
</dbReference>
<dbReference type="PANTHER" id="PTHR10357">
    <property type="entry name" value="ALPHA-AMYLASE FAMILY MEMBER"/>
    <property type="match status" value="1"/>
</dbReference>
<feature type="domain" description="Glycosyl hydrolase family 13 catalytic" evidence="4">
    <location>
        <begin position="147"/>
        <end position="505"/>
    </location>
</feature>
<dbReference type="PANTHER" id="PTHR10357:SF210">
    <property type="entry name" value="MALTODEXTRIN GLUCOSIDASE"/>
    <property type="match status" value="1"/>
</dbReference>
<keyword evidence="3 5" id="KW-0326">Glycosidase</keyword>
<dbReference type="Gene3D" id="3.20.20.80">
    <property type="entry name" value="Glycosidases"/>
    <property type="match status" value="1"/>
</dbReference>
<dbReference type="CDD" id="cd11338">
    <property type="entry name" value="AmyAc_CMD"/>
    <property type="match status" value="1"/>
</dbReference>
<dbReference type="InterPro" id="IPR017853">
    <property type="entry name" value="GH"/>
</dbReference>
<accession>A0ABM9USE6</accession>
<dbReference type="Gene3D" id="2.60.40.1180">
    <property type="entry name" value="Golgi alpha-mannosidase II"/>
    <property type="match status" value="1"/>
</dbReference>
<dbReference type="SMART" id="SM00642">
    <property type="entry name" value="Aamy"/>
    <property type="match status" value="1"/>
</dbReference>
<evidence type="ECO:0000256" key="1">
    <source>
        <dbReference type="ARBA" id="ARBA00008061"/>
    </source>
</evidence>
<dbReference type="EC" id="3.2.1.54" evidence="5"/>
<dbReference type="Pfam" id="PF00128">
    <property type="entry name" value="Alpha-amylase"/>
    <property type="match status" value="1"/>
</dbReference>
<dbReference type="Pfam" id="PF02903">
    <property type="entry name" value="Alpha-amylase_N"/>
    <property type="match status" value="1"/>
</dbReference>
<dbReference type="SUPFAM" id="SSF51011">
    <property type="entry name" value="Glycosyl hydrolase domain"/>
    <property type="match status" value="1"/>
</dbReference>
<sequence>MNKFGILHLLDIPYAYAEDSNTLTIRIRTCKNDIKNCKIYYKDRYDYHLPYKSKDMYIVSETDLFTYYETSISVKWNRYRYFFELTDFNNFTTLFNERGFIDEKYDNTNQQSKTSNTLLINAFQFPYIAREDVYNESKWLQESIIYQIFPDRFCNGNSVINPKNTKPWGYPHVDYHSKFGGDIQGIIDKLDYLENLGVNVIYLTPIFKSSSNHKYNTQDYYTIDPEFGSNELVKELIDKCHKKNIKIIFDAVFNHSGDDFFAFKDVLINQKNSKYSDWYIINNFPVSTEKINYYAFGNAHKNMPKLNTSNPEVTKYLLDVAKFWIKEYKIDGWRLDVCDEVSHTFWKKFRDTIKSVNKDAVIIGEIMHEANNFLKGDQLDSIMNYPIKFACVDFFAKKNITAREFLNILGQNRMLYMNSINKQLLNLIGSHDTARFLTECHDNIEKMKLAICFQFTYVGVPYIYYGDEIGLCGGEDPQNRKCMIWNEKLQNHDLLNFYKKMITIRKKHPTFVHGDFKEISGENNILSYSREYNNEKYIIIINNNDHSEYIDLNANYTCTNLITNKIEILNSNTLLKSMEFKILHVIS</sequence>
<protein>
    <submittedName>
        <fullName evidence="5">Cyclomaltodextrinase</fullName>
        <ecNumber evidence="5">3.2.1.54</ecNumber>
    </submittedName>
</protein>
<evidence type="ECO:0000256" key="2">
    <source>
        <dbReference type="ARBA" id="ARBA00022801"/>
    </source>
</evidence>
<evidence type="ECO:0000256" key="3">
    <source>
        <dbReference type="ARBA" id="ARBA00023295"/>
    </source>
</evidence>
<gene>
    <name evidence="5" type="ORF">ERS852473_02184</name>
</gene>
<reference evidence="5 6" key="1">
    <citation type="submission" date="2015-09" db="EMBL/GenBank/DDBJ databases">
        <authorList>
            <consortium name="Pathogen Informatics"/>
        </authorList>
    </citation>
    <scope>NUCLEOTIDE SEQUENCE [LARGE SCALE GENOMIC DNA]</scope>
    <source>
        <strain evidence="5 6">2789STDY5834858</strain>
    </source>
</reference>
<dbReference type="InterPro" id="IPR045857">
    <property type="entry name" value="O16G_dom_2"/>
</dbReference>
<dbReference type="GO" id="GO:0047798">
    <property type="term" value="F:cyclomaltodextrinase activity"/>
    <property type="evidence" value="ECO:0007669"/>
    <property type="project" value="UniProtKB-EC"/>
</dbReference>
<dbReference type="Gene3D" id="3.90.400.10">
    <property type="entry name" value="Oligo-1,6-glucosidase, Domain 2"/>
    <property type="match status" value="1"/>
</dbReference>
<dbReference type="SUPFAM" id="SSF81296">
    <property type="entry name" value="E set domains"/>
    <property type="match status" value="1"/>
</dbReference>
<evidence type="ECO:0000313" key="6">
    <source>
        <dbReference type="Proteomes" id="UP000095488"/>
    </source>
</evidence>
<dbReference type="CDD" id="cd02857">
    <property type="entry name" value="E_set_CDase_PDE_N"/>
    <property type="match status" value="1"/>
</dbReference>
<proteinExistence type="inferred from homology"/>
<keyword evidence="6" id="KW-1185">Reference proteome</keyword>
<dbReference type="SUPFAM" id="SSF51445">
    <property type="entry name" value="(Trans)glycosidases"/>
    <property type="match status" value="1"/>
</dbReference>
<dbReference type="InterPro" id="IPR014756">
    <property type="entry name" value="Ig_E-set"/>
</dbReference>